<keyword evidence="2" id="KW-0472">Membrane</keyword>
<comment type="caution">
    <text evidence="3">The sequence shown here is derived from an EMBL/GenBank/DDBJ whole genome shotgun (WGS) entry which is preliminary data.</text>
</comment>
<keyword evidence="2" id="KW-1133">Transmembrane helix</keyword>
<keyword evidence="2" id="KW-0812">Transmembrane</keyword>
<dbReference type="EMBL" id="QGDQ01000017">
    <property type="protein sequence ID" value="PWJ52776.1"/>
    <property type="molecule type" value="Genomic_DNA"/>
</dbReference>
<reference evidence="3 4" key="1">
    <citation type="submission" date="2018-03" db="EMBL/GenBank/DDBJ databases">
        <title>Genomic Encyclopedia of Archaeal and Bacterial Type Strains, Phase II (KMG-II): from individual species to whole genera.</title>
        <authorList>
            <person name="Goeker M."/>
        </authorList>
    </citation>
    <scope>NUCLEOTIDE SEQUENCE [LARGE SCALE GENOMIC DNA]</scope>
    <source>
        <strain evidence="3 4">DSM 44889</strain>
    </source>
</reference>
<protein>
    <submittedName>
        <fullName evidence="3">Uncharacterized protein</fullName>
    </submittedName>
</protein>
<gene>
    <name evidence="3" type="ORF">BXY45_11728</name>
</gene>
<evidence type="ECO:0000256" key="2">
    <source>
        <dbReference type="SAM" id="Phobius"/>
    </source>
</evidence>
<dbReference type="RefSeq" id="WP_170131505.1">
    <property type="nucleotide sequence ID" value="NZ_QGDQ01000017.1"/>
</dbReference>
<dbReference type="AlphaFoldDB" id="A0A316A471"/>
<evidence type="ECO:0000313" key="3">
    <source>
        <dbReference type="EMBL" id="PWJ52776.1"/>
    </source>
</evidence>
<dbReference type="Proteomes" id="UP000245469">
    <property type="component" value="Unassembled WGS sequence"/>
</dbReference>
<sequence>MSSRGASQGSSRTTTATAGGQGSAKAAAVLLWVLVSGGLLYGVVQTVVKASQLLGG</sequence>
<evidence type="ECO:0000256" key="1">
    <source>
        <dbReference type="SAM" id="MobiDB-lite"/>
    </source>
</evidence>
<keyword evidence="4" id="KW-1185">Reference proteome</keyword>
<feature type="transmembrane region" description="Helical" evidence="2">
    <location>
        <begin position="26"/>
        <end position="44"/>
    </location>
</feature>
<name>A0A316A471_9ACTN</name>
<proteinExistence type="predicted"/>
<accession>A0A316A471</accession>
<feature type="region of interest" description="Disordered" evidence="1">
    <location>
        <begin position="1"/>
        <end position="21"/>
    </location>
</feature>
<evidence type="ECO:0000313" key="4">
    <source>
        <dbReference type="Proteomes" id="UP000245469"/>
    </source>
</evidence>
<organism evidence="3 4">
    <name type="scientific">Quadrisphaera granulorum</name>
    <dbReference type="NCBI Taxonomy" id="317664"/>
    <lineage>
        <taxon>Bacteria</taxon>
        <taxon>Bacillati</taxon>
        <taxon>Actinomycetota</taxon>
        <taxon>Actinomycetes</taxon>
        <taxon>Kineosporiales</taxon>
        <taxon>Kineosporiaceae</taxon>
        <taxon>Quadrisphaera</taxon>
    </lineage>
</organism>